<evidence type="ECO:0000313" key="5">
    <source>
        <dbReference type="EMBL" id="BBO68407.1"/>
    </source>
</evidence>
<dbReference type="PANTHER" id="PTHR44688:SF16">
    <property type="entry name" value="DNA-BINDING TRANSCRIPTIONAL ACTIVATOR DEVR_DOSR"/>
    <property type="match status" value="1"/>
</dbReference>
<keyword evidence="6" id="KW-1185">Reference proteome</keyword>
<dbReference type="SMART" id="SM00421">
    <property type="entry name" value="HTH_LUXR"/>
    <property type="match status" value="1"/>
</dbReference>
<dbReference type="Proteomes" id="UP000427906">
    <property type="component" value="Chromosome"/>
</dbReference>
<reference evidence="5 6" key="1">
    <citation type="submission" date="2019-11" db="EMBL/GenBank/DDBJ databases">
        <title>Comparative genomics of hydrocarbon-degrading Desulfosarcina strains.</title>
        <authorList>
            <person name="Watanabe M."/>
            <person name="Kojima H."/>
            <person name="Fukui M."/>
        </authorList>
    </citation>
    <scope>NUCLEOTIDE SEQUENCE [LARGE SCALE GENOMIC DNA]</scope>
    <source>
        <strain evidence="5 6">PL12</strain>
    </source>
</reference>
<evidence type="ECO:0000256" key="2">
    <source>
        <dbReference type="ARBA" id="ARBA00023125"/>
    </source>
</evidence>
<dbReference type="Pfam" id="PF00196">
    <property type="entry name" value="GerE"/>
    <property type="match status" value="1"/>
</dbReference>
<accession>A0A5K7YUP7</accession>
<gene>
    <name evidence="5" type="ORF">DSCA_23370</name>
</gene>
<sequence length="231" mass="25877">MPPETATAPPVCITQKDGLRQIGLAGHNTFQNRMLKSILETGLGRDCRVDMMDARHRKAGSGAQPRDLVLWDGYALNAREVWARLRLDDQPDPARQAVALFNITPGADIAFERQAIERGIRGIFYQDESLDRFLKGVKMILQDELWFSRKTTSTILMESHFRRPGIVAAEAMLTAREKEILGAIASGASNNDIAVECFISPHTVKAHLYNIYKKIGVGNRLEATLWVARYL</sequence>
<dbReference type="Gene3D" id="1.10.10.10">
    <property type="entry name" value="Winged helix-like DNA-binding domain superfamily/Winged helix DNA-binding domain"/>
    <property type="match status" value="1"/>
</dbReference>
<dbReference type="InterPro" id="IPR000792">
    <property type="entry name" value="Tscrpt_reg_LuxR_C"/>
</dbReference>
<dbReference type="AlphaFoldDB" id="A0A5K7YUP7"/>
<feature type="domain" description="HTH luxR-type" evidence="4">
    <location>
        <begin position="166"/>
        <end position="231"/>
    </location>
</feature>
<dbReference type="GO" id="GO:0003677">
    <property type="term" value="F:DNA binding"/>
    <property type="evidence" value="ECO:0007669"/>
    <property type="project" value="UniProtKB-KW"/>
</dbReference>
<dbReference type="CDD" id="cd06170">
    <property type="entry name" value="LuxR_C_like"/>
    <property type="match status" value="1"/>
</dbReference>
<protein>
    <recommendedName>
        <fullName evidence="4">HTH luxR-type domain-containing protein</fullName>
    </recommendedName>
</protein>
<dbReference type="Gene3D" id="3.40.50.2300">
    <property type="match status" value="1"/>
</dbReference>
<dbReference type="PROSITE" id="PS00622">
    <property type="entry name" value="HTH_LUXR_1"/>
    <property type="match status" value="1"/>
</dbReference>
<dbReference type="PANTHER" id="PTHR44688">
    <property type="entry name" value="DNA-BINDING TRANSCRIPTIONAL ACTIVATOR DEVR_DOSR"/>
    <property type="match status" value="1"/>
</dbReference>
<dbReference type="EMBL" id="AP021874">
    <property type="protein sequence ID" value="BBO68407.1"/>
    <property type="molecule type" value="Genomic_DNA"/>
</dbReference>
<dbReference type="InterPro" id="IPR036388">
    <property type="entry name" value="WH-like_DNA-bd_sf"/>
</dbReference>
<dbReference type="InterPro" id="IPR016032">
    <property type="entry name" value="Sig_transdc_resp-reg_C-effctor"/>
</dbReference>
<keyword evidence="3" id="KW-0804">Transcription</keyword>
<dbReference type="PRINTS" id="PR00038">
    <property type="entry name" value="HTHLUXR"/>
</dbReference>
<dbReference type="InterPro" id="IPR049151">
    <property type="entry name" value="CsgD-like_REC"/>
</dbReference>
<dbReference type="OrthoDB" id="5398077at2"/>
<dbReference type="KEGG" id="dalk:DSCA_23370"/>
<dbReference type="GO" id="GO:0006355">
    <property type="term" value="P:regulation of DNA-templated transcription"/>
    <property type="evidence" value="ECO:0007669"/>
    <property type="project" value="InterPro"/>
</dbReference>
<organism evidence="5 6">
    <name type="scientific">Desulfosarcina alkanivorans</name>
    <dbReference type="NCBI Taxonomy" id="571177"/>
    <lineage>
        <taxon>Bacteria</taxon>
        <taxon>Pseudomonadati</taxon>
        <taxon>Thermodesulfobacteriota</taxon>
        <taxon>Desulfobacteria</taxon>
        <taxon>Desulfobacterales</taxon>
        <taxon>Desulfosarcinaceae</taxon>
        <taxon>Desulfosarcina</taxon>
    </lineage>
</organism>
<evidence type="ECO:0000313" key="6">
    <source>
        <dbReference type="Proteomes" id="UP000427906"/>
    </source>
</evidence>
<keyword evidence="2" id="KW-0238">DNA-binding</keyword>
<keyword evidence="1" id="KW-0805">Transcription regulation</keyword>
<evidence type="ECO:0000259" key="4">
    <source>
        <dbReference type="PROSITE" id="PS50043"/>
    </source>
</evidence>
<dbReference type="SUPFAM" id="SSF46894">
    <property type="entry name" value="C-terminal effector domain of the bipartite response regulators"/>
    <property type="match status" value="1"/>
</dbReference>
<dbReference type="Pfam" id="PF21155">
    <property type="entry name" value="VpsT-like_REC"/>
    <property type="match status" value="1"/>
</dbReference>
<evidence type="ECO:0000256" key="1">
    <source>
        <dbReference type="ARBA" id="ARBA00023015"/>
    </source>
</evidence>
<name>A0A5K7YUP7_9BACT</name>
<proteinExistence type="predicted"/>
<dbReference type="RefSeq" id="WP_155316576.1">
    <property type="nucleotide sequence ID" value="NZ_AP021874.1"/>
</dbReference>
<dbReference type="PROSITE" id="PS50043">
    <property type="entry name" value="HTH_LUXR_2"/>
    <property type="match status" value="1"/>
</dbReference>
<evidence type="ECO:0000256" key="3">
    <source>
        <dbReference type="ARBA" id="ARBA00023163"/>
    </source>
</evidence>